<dbReference type="EMBL" id="FOCG01000001">
    <property type="protein sequence ID" value="SEM80662.1"/>
    <property type="molecule type" value="Genomic_DNA"/>
</dbReference>
<dbReference type="OrthoDB" id="9781670at2"/>
<feature type="domain" description="Resolvase/invertase-type recombinase catalytic" evidence="1">
    <location>
        <begin position="14"/>
        <end position="162"/>
    </location>
</feature>
<dbReference type="PANTHER" id="PTHR30461:SF23">
    <property type="entry name" value="DNA RECOMBINASE-RELATED"/>
    <property type="match status" value="1"/>
</dbReference>
<dbReference type="Pfam" id="PF13408">
    <property type="entry name" value="Zn_ribbon_recom"/>
    <property type="match status" value="1"/>
</dbReference>
<organism evidence="3 4">
    <name type="scientific">Hydrogenoanaerobacterium saccharovorans</name>
    <dbReference type="NCBI Taxonomy" id="474960"/>
    <lineage>
        <taxon>Bacteria</taxon>
        <taxon>Bacillati</taxon>
        <taxon>Bacillota</taxon>
        <taxon>Clostridia</taxon>
        <taxon>Eubacteriales</taxon>
        <taxon>Oscillospiraceae</taxon>
        <taxon>Hydrogenoanaerobacterium</taxon>
    </lineage>
</organism>
<dbReference type="InterPro" id="IPR011109">
    <property type="entry name" value="DNA_bind_recombinase_dom"/>
</dbReference>
<dbReference type="GO" id="GO:0000150">
    <property type="term" value="F:DNA strand exchange activity"/>
    <property type="evidence" value="ECO:0007669"/>
    <property type="project" value="InterPro"/>
</dbReference>
<name>A0A1H8BCW8_9FIRM</name>
<dbReference type="SUPFAM" id="SSF53041">
    <property type="entry name" value="Resolvase-like"/>
    <property type="match status" value="1"/>
</dbReference>
<reference evidence="3 4" key="1">
    <citation type="submission" date="2016-10" db="EMBL/GenBank/DDBJ databases">
        <authorList>
            <person name="de Groot N.N."/>
        </authorList>
    </citation>
    <scope>NUCLEOTIDE SEQUENCE [LARGE SCALE GENOMIC DNA]</scope>
    <source>
        <strain evidence="3 4">CGMCC 1.5070</strain>
    </source>
</reference>
<dbReference type="Gene3D" id="3.40.50.1390">
    <property type="entry name" value="Resolvase, N-terminal catalytic domain"/>
    <property type="match status" value="1"/>
</dbReference>
<protein>
    <submittedName>
        <fullName evidence="3">Site-specific DNA recombinase</fullName>
    </submittedName>
</protein>
<dbReference type="PROSITE" id="PS51736">
    <property type="entry name" value="RECOMBINASES_3"/>
    <property type="match status" value="1"/>
</dbReference>
<dbReference type="PANTHER" id="PTHR30461">
    <property type="entry name" value="DNA-INVERTASE FROM LAMBDOID PROPHAGE"/>
    <property type="match status" value="1"/>
</dbReference>
<dbReference type="InterPro" id="IPR050639">
    <property type="entry name" value="SSR_resolvase"/>
</dbReference>
<dbReference type="GO" id="GO:0003677">
    <property type="term" value="F:DNA binding"/>
    <property type="evidence" value="ECO:0007669"/>
    <property type="project" value="InterPro"/>
</dbReference>
<dbReference type="SMART" id="SM00857">
    <property type="entry name" value="Resolvase"/>
    <property type="match status" value="1"/>
</dbReference>
<dbReference type="InterPro" id="IPR025827">
    <property type="entry name" value="Zn_ribbon_recom_dom"/>
</dbReference>
<dbReference type="Proteomes" id="UP000199158">
    <property type="component" value="Unassembled WGS sequence"/>
</dbReference>
<sequence length="570" mass="65737">MAKTKIQERCDCRKVAIYARKSKITESGKSIENQISKCRSYADLKFDAKDDDILVYRDEGLSGYYSDRPAYMQMLQDISENKIKAVICYKFDRISRRTLDLLNLVEQLKHKRIAFVSCTDEVDTGSRTGKIVMSLLASISEFERDIIAERIADNLYELAKEGRWLGGTTPTGFYSKKEYLILGGKKTTINHLEPIPEEQQIVKELFGQFLQHRSLSRVTQWTKEQKIITKNGKQHSNLSIKNIIKNPVYAVADEDTYDYFKAFGVPIYADKEDFDNKRGLMIYNKTEQTKELKDNSTAARPEYVKKRQSRDVEDWIISVGKHCGIVAGRDWVKAQDILQSNQNRYAQPNEQSRSLLSGLIVCPVCGAAMYTRKLSGRYTKEELPRYNYVCKTKFHNRKACSCKDINGNKLDEFVLQSICLMQEPYEDYFNYLYELRNSFYINYGNRENDIKLVEKRLADVKKEISAQTIHLRTASSTISDILLADIEKLSAEQGELVKKLEDKKTEPTSSAQGNFNLTEVRKVITSFSKLAEVLSYQEKMELIRLATDKIVVTANQKDEQEVHIYLKNAR</sequence>
<proteinExistence type="predicted"/>
<dbReference type="RefSeq" id="WP_092753781.1">
    <property type="nucleotide sequence ID" value="NZ_FOCG01000001.1"/>
</dbReference>
<dbReference type="InterPro" id="IPR006119">
    <property type="entry name" value="Resolv_N"/>
</dbReference>
<dbReference type="Pfam" id="PF07508">
    <property type="entry name" value="Recombinase"/>
    <property type="match status" value="1"/>
</dbReference>
<dbReference type="PROSITE" id="PS51737">
    <property type="entry name" value="RECOMBINASE_DNA_BIND"/>
    <property type="match status" value="1"/>
</dbReference>
<dbReference type="CDD" id="cd00338">
    <property type="entry name" value="Ser_Recombinase"/>
    <property type="match status" value="1"/>
</dbReference>
<dbReference type="InterPro" id="IPR038109">
    <property type="entry name" value="DNA_bind_recomb_sf"/>
</dbReference>
<dbReference type="InterPro" id="IPR036162">
    <property type="entry name" value="Resolvase-like_N_sf"/>
</dbReference>
<dbReference type="AlphaFoldDB" id="A0A1H8BCW8"/>
<evidence type="ECO:0000313" key="4">
    <source>
        <dbReference type="Proteomes" id="UP000199158"/>
    </source>
</evidence>
<keyword evidence="4" id="KW-1185">Reference proteome</keyword>
<evidence type="ECO:0000313" key="3">
    <source>
        <dbReference type="EMBL" id="SEM80662.1"/>
    </source>
</evidence>
<evidence type="ECO:0000259" key="1">
    <source>
        <dbReference type="PROSITE" id="PS51736"/>
    </source>
</evidence>
<accession>A0A1H8BCW8</accession>
<dbReference type="STRING" id="474960.SAMN05216180_1832"/>
<feature type="domain" description="Recombinase" evidence="2">
    <location>
        <begin position="170"/>
        <end position="289"/>
    </location>
</feature>
<gene>
    <name evidence="3" type="ORF">SAMN05216180_1832</name>
</gene>
<dbReference type="Gene3D" id="3.90.1750.20">
    <property type="entry name" value="Putative Large Serine Recombinase, Chain B, Domain 2"/>
    <property type="match status" value="2"/>
</dbReference>
<dbReference type="Pfam" id="PF00239">
    <property type="entry name" value="Resolvase"/>
    <property type="match status" value="1"/>
</dbReference>
<evidence type="ECO:0000259" key="2">
    <source>
        <dbReference type="PROSITE" id="PS51737"/>
    </source>
</evidence>